<dbReference type="EMBL" id="QKYT01000024">
    <property type="protein sequence ID" value="RIA97876.1"/>
    <property type="molecule type" value="Genomic_DNA"/>
</dbReference>
<protein>
    <submittedName>
        <fullName evidence="1">Uncharacterized protein</fullName>
    </submittedName>
</protein>
<keyword evidence="2" id="KW-1185">Reference proteome</keyword>
<name>A0A397TLS8_9GLOM</name>
<dbReference type="AlphaFoldDB" id="A0A397TLS8"/>
<dbReference type="Proteomes" id="UP000265703">
    <property type="component" value="Unassembled WGS sequence"/>
</dbReference>
<accession>A0A397TLS8</accession>
<comment type="caution">
    <text evidence="1">The sequence shown here is derived from an EMBL/GenBank/DDBJ whole genome shotgun (WGS) entry which is preliminary data.</text>
</comment>
<proteinExistence type="predicted"/>
<reference evidence="1 2" key="1">
    <citation type="submission" date="2018-06" db="EMBL/GenBank/DDBJ databases">
        <title>Comparative genomics reveals the genomic features of Rhizophagus irregularis, R. cerebriforme, R. diaphanum and Gigaspora rosea, and their symbiotic lifestyle signature.</title>
        <authorList>
            <person name="Morin E."/>
            <person name="San Clemente H."/>
            <person name="Chen E.C.H."/>
            <person name="De La Providencia I."/>
            <person name="Hainaut M."/>
            <person name="Kuo A."/>
            <person name="Kohler A."/>
            <person name="Murat C."/>
            <person name="Tang N."/>
            <person name="Roy S."/>
            <person name="Loubradou J."/>
            <person name="Henrissat B."/>
            <person name="Grigoriev I.V."/>
            <person name="Corradi N."/>
            <person name="Roux C."/>
            <person name="Martin F.M."/>
        </authorList>
    </citation>
    <scope>NUCLEOTIDE SEQUENCE [LARGE SCALE GENOMIC DNA]</scope>
    <source>
        <strain evidence="1 2">DAOM 227022</strain>
    </source>
</reference>
<sequence length="346" mass="38322">MFGKSEQGANTLGMCGSLINWNNEIKSRVIFGQTCTNNVIVIQDLLDNGGGEFLYTCYSFDQKLLDWTRYTIDSNNGTINKQDDGTIINVNQFSQSLKNWNIFPTEGGGYGIVTYNQDSLNQVTLFLYFISSISSPLNSKFKGPFQLYKPTQLINSLIIFKCGVSFVEFGYNCLIYFNNDIFVNVDFLDSGSILSSNEFRIIDQTDPTDVIPNNIINVGSLYYGGYVILIQTPTNVIGLTYSNNGILFQNVGGSDWQMPLTLNGFNLIYTGKFGVFTNNTIWSIANSPQGINLITNDLLTNYSANVNDAESRNNLLAFGNSFIGSVNPPIGSTIDTNPVVILVKIF</sequence>
<gene>
    <name evidence="1" type="ORF">C1645_221051</name>
</gene>
<dbReference type="STRING" id="658196.A0A397TLS8"/>
<organism evidence="1 2">
    <name type="scientific">Glomus cerebriforme</name>
    <dbReference type="NCBI Taxonomy" id="658196"/>
    <lineage>
        <taxon>Eukaryota</taxon>
        <taxon>Fungi</taxon>
        <taxon>Fungi incertae sedis</taxon>
        <taxon>Mucoromycota</taxon>
        <taxon>Glomeromycotina</taxon>
        <taxon>Glomeromycetes</taxon>
        <taxon>Glomerales</taxon>
        <taxon>Glomeraceae</taxon>
        <taxon>Glomus</taxon>
    </lineage>
</organism>
<evidence type="ECO:0000313" key="1">
    <source>
        <dbReference type="EMBL" id="RIA97876.1"/>
    </source>
</evidence>
<dbReference type="OrthoDB" id="2415831at2759"/>
<evidence type="ECO:0000313" key="2">
    <source>
        <dbReference type="Proteomes" id="UP000265703"/>
    </source>
</evidence>